<evidence type="ECO:0000256" key="2">
    <source>
        <dbReference type="ARBA" id="ARBA00008667"/>
    </source>
</evidence>
<evidence type="ECO:0000256" key="5">
    <source>
        <dbReference type="ARBA" id="ARBA00022898"/>
    </source>
</evidence>
<evidence type="ECO:0000256" key="7">
    <source>
        <dbReference type="ARBA" id="ARBA00049180"/>
    </source>
</evidence>
<keyword evidence="5 11" id="KW-0663">Pyridoxal phosphate</keyword>
<dbReference type="InterPro" id="IPR054542">
    <property type="entry name" value="Cys_met_metab_PP"/>
</dbReference>
<sequence>MGHKVNKNWKISTMCVHGAGGYDKATGAVGKPIYQTSTFAFESARAGAEIFLGEREGYVYTRISNPTQEAFEKEMAFLEGGEAALAFGSGMAAISGVIMSLCKNGDNVVSSDTLYGGSHQLFTETLPRWDIQVREVDGTDCRNIADAIDKKTRAIYIETPANPTMSLIDIEQCAAIAHKHGIPLIVDNTFPTPYFQQPLKLGADVVVHSATKYIGGHGDTVAGVAIGKKDFIDELRMGILRDMGGIISPLNAWLLVRGLKTLAIRMERHQENAMQIAKYLQFHPKVNSVFYPGLTTHPQHALAKKQMSGFGGMISFEVKGGRKAGETLMNSVELITLAVSLGDVDSLIEHPGSMTHSTYAPEDLAAVGITEGLVRLSVGIEDPKDIINDLSQALNKIN</sequence>
<dbReference type="InterPro" id="IPR000277">
    <property type="entry name" value="Cys/Met-Metab_PyrdxlP-dep_enz"/>
</dbReference>
<dbReference type="PANTHER" id="PTHR11808:SF80">
    <property type="entry name" value="CYSTATHIONINE GAMMA-LYASE"/>
    <property type="match status" value="1"/>
</dbReference>
<dbReference type="PANTHER" id="PTHR11808">
    <property type="entry name" value="TRANS-SULFURATION ENZYME FAMILY MEMBER"/>
    <property type="match status" value="1"/>
</dbReference>
<dbReference type="GO" id="GO:0047982">
    <property type="term" value="F:homocysteine desulfhydrase activity"/>
    <property type="evidence" value="ECO:0007669"/>
    <property type="project" value="UniProtKB-EC"/>
</dbReference>
<dbReference type="InterPro" id="IPR015421">
    <property type="entry name" value="PyrdxlP-dep_Trfase_major"/>
</dbReference>
<keyword evidence="13" id="KW-0032">Aminotransferase</keyword>
<dbReference type="CDD" id="cd00614">
    <property type="entry name" value="CGS_like"/>
    <property type="match status" value="1"/>
</dbReference>
<proteinExistence type="inferred from homology"/>
<dbReference type="GO" id="GO:0008483">
    <property type="term" value="F:transaminase activity"/>
    <property type="evidence" value="ECO:0007669"/>
    <property type="project" value="UniProtKB-KW"/>
</dbReference>
<comment type="cofactor">
    <cofactor evidence="1 12">
        <name>pyridoxal 5'-phosphate</name>
        <dbReference type="ChEBI" id="CHEBI:597326"/>
    </cofactor>
</comment>
<dbReference type="AlphaFoldDB" id="A0A7V1LNN0"/>
<dbReference type="SUPFAM" id="SSF53383">
    <property type="entry name" value="PLP-dependent transferases"/>
    <property type="match status" value="1"/>
</dbReference>
<dbReference type="PIRSF" id="PIRSF001434">
    <property type="entry name" value="CGS"/>
    <property type="match status" value="1"/>
</dbReference>
<comment type="subunit">
    <text evidence="9">Homotetramer; dimer of active dimers.</text>
</comment>
<dbReference type="GO" id="GO:0005737">
    <property type="term" value="C:cytoplasm"/>
    <property type="evidence" value="ECO:0007669"/>
    <property type="project" value="TreeGrafter"/>
</dbReference>
<evidence type="ECO:0000256" key="9">
    <source>
        <dbReference type="ARBA" id="ARBA00064130"/>
    </source>
</evidence>
<dbReference type="FunFam" id="3.40.640.10:FF:000046">
    <property type="entry name" value="Cystathionine gamma-lyase"/>
    <property type="match status" value="1"/>
</dbReference>
<comment type="caution">
    <text evidence="13">The sequence shown here is derived from an EMBL/GenBank/DDBJ whole genome shotgun (WGS) entry which is preliminary data.</text>
</comment>
<accession>A0A7V1LNN0</accession>
<comment type="catalytic activity">
    <reaction evidence="7">
        <text>L-methionine + H2O = methanethiol + 2-oxobutanoate + NH4(+)</text>
        <dbReference type="Rhea" id="RHEA:23800"/>
        <dbReference type="ChEBI" id="CHEBI:15377"/>
        <dbReference type="ChEBI" id="CHEBI:16007"/>
        <dbReference type="ChEBI" id="CHEBI:16763"/>
        <dbReference type="ChEBI" id="CHEBI:28938"/>
        <dbReference type="ChEBI" id="CHEBI:57844"/>
        <dbReference type="EC" id="4.4.1.11"/>
    </reaction>
</comment>
<reference evidence="13" key="1">
    <citation type="journal article" date="2020" name="mSystems">
        <title>Genome- and Community-Level Interaction Insights into Carbon Utilization and Element Cycling Functions of Hydrothermarchaeota in Hydrothermal Sediment.</title>
        <authorList>
            <person name="Zhou Z."/>
            <person name="Liu Y."/>
            <person name="Xu W."/>
            <person name="Pan J."/>
            <person name="Luo Z.H."/>
            <person name="Li M."/>
        </authorList>
    </citation>
    <scope>NUCLEOTIDE SEQUENCE [LARGE SCALE GENOMIC DNA]</scope>
    <source>
        <strain evidence="13">HyVt-456</strain>
    </source>
</reference>
<protein>
    <recommendedName>
        <fullName evidence="4">L-methionine gamma-lyase</fullName>
        <ecNumber evidence="3">4.4.1.11</ecNumber>
    </recommendedName>
    <alternativeName>
        <fullName evidence="10">L-methionine-alpha-deamino-gamma-mercaptomethane-lyase</fullName>
    </alternativeName>
</protein>
<dbReference type="InterPro" id="IPR015424">
    <property type="entry name" value="PyrdxlP-dep_Trfase"/>
</dbReference>
<dbReference type="Proteomes" id="UP000886005">
    <property type="component" value="Unassembled WGS sequence"/>
</dbReference>
<evidence type="ECO:0000256" key="3">
    <source>
        <dbReference type="ARBA" id="ARBA00012222"/>
    </source>
</evidence>
<dbReference type="GO" id="GO:0019346">
    <property type="term" value="P:transsulfuration"/>
    <property type="evidence" value="ECO:0007669"/>
    <property type="project" value="InterPro"/>
</dbReference>
<keyword evidence="6" id="KW-0456">Lyase</keyword>
<dbReference type="GO" id="GO:0030170">
    <property type="term" value="F:pyridoxal phosphate binding"/>
    <property type="evidence" value="ECO:0007669"/>
    <property type="project" value="InterPro"/>
</dbReference>
<comment type="catalytic activity">
    <reaction evidence="8">
        <text>L-homocysteine + H2O = 2-oxobutanoate + hydrogen sulfide + NH4(+) + H(+)</text>
        <dbReference type="Rhea" id="RHEA:14501"/>
        <dbReference type="ChEBI" id="CHEBI:15377"/>
        <dbReference type="ChEBI" id="CHEBI:15378"/>
        <dbReference type="ChEBI" id="CHEBI:16763"/>
        <dbReference type="ChEBI" id="CHEBI:28938"/>
        <dbReference type="ChEBI" id="CHEBI:29919"/>
        <dbReference type="ChEBI" id="CHEBI:58199"/>
        <dbReference type="EC" id="4.4.1.2"/>
    </reaction>
</comment>
<dbReference type="GO" id="GO:0018826">
    <property type="term" value="F:methionine gamma-lyase activity"/>
    <property type="evidence" value="ECO:0007669"/>
    <property type="project" value="UniProtKB-EC"/>
</dbReference>
<gene>
    <name evidence="13" type="ORF">ENJ10_11775</name>
</gene>
<feature type="modified residue" description="N6-(pyridoxal phosphate)lysine" evidence="11">
    <location>
        <position position="212"/>
    </location>
</feature>
<organism evidence="13">
    <name type="scientific">Caldithrix abyssi</name>
    <dbReference type="NCBI Taxonomy" id="187145"/>
    <lineage>
        <taxon>Bacteria</taxon>
        <taxon>Pseudomonadati</taxon>
        <taxon>Calditrichota</taxon>
        <taxon>Calditrichia</taxon>
        <taxon>Calditrichales</taxon>
        <taxon>Calditrichaceae</taxon>
        <taxon>Caldithrix</taxon>
    </lineage>
</organism>
<dbReference type="EC" id="4.4.1.11" evidence="3"/>
<evidence type="ECO:0000256" key="11">
    <source>
        <dbReference type="PIRSR" id="PIRSR001434-2"/>
    </source>
</evidence>
<name>A0A7V1LNN0_CALAY</name>
<dbReference type="Gene3D" id="3.90.1150.10">
    <property type="entry name" value="Aspartate Aminotransferase, domain 1"/>
    <property type="match status" value="1"/>
</dbReference>
<comment type="similarity">
    <text evidence="2">Belongs to the trans-sulfuration enzymes family. L-methionine gamma-lyase subfamily.</text>
</comment>
<evidence type="ECO:0000256" key="4">
    <source>
        <dbReference type="ARBA" id="ARBA00019040"/>
    </source>
</evidence>
<evidence type="ECO:0000256" key="6">
    <source>
        <dbReference type="ARBA" id="ARBA00023239"/>
    </source>
</evidence>
<evidence type="ECO:0000256" key="10">
    <source>
        <dbReference type="ARBA" id="ARBA00078333"/>
    </source>
</evidence>
<dbReference type="InterPro" id="IPR015422">
    <property type="entry name" value="PyrdxlP-dep_Trfase_small"/>
</dbReference>
<evidence type="ECO:0000256" key="12">
    <source>
        <dbReference type="RuleBase" id="RU362118"/>
    </source>
</evidence>
<dbReference type="Pfam" id="PF01053">
    <property type="entry name" value="Cys_Met_Meta_PP"/>
    <property type="match status" value="1"/>
</dbReference>
<dbReference type="Gene3D" id="3.40.640.10">
    <property type="entry name" value="Type I PLP-dependent aspartate aminotransferase-like (Major domain)"/>
    <property type="match status" value="1"/>
</dbReference>
<evidence type="ECO:0000256" key="8">
    <source>
        <dbReference type="ARBA" id="ARBA00050802"/>
    </source>
</evidence>
<dbReference type="PROSITE" id="PS00868">
    <property type="entry name" value="CYS_MET_METAB_PP"/>
    <property type="match status" value="1"/>
</dbReference>
<evidence type="ECO:0000256" key="1">
    <source>
        <dbReference type="ARBA" id="ARBA00001933"/>
    </source>
</evidence>
<evidence type="ECO:0000313" key="13">
    <source>
        <dbReference type="EMBL" id="HED11359.1"/>
    </source>
</evidence>
<keyword evidence="13" id="KW-0808">Transferase</keyword>
<dbReference type="EMBL" id="DRLD01000328">
    <property type="protein sequence ID" value="HED11359.1"/>
    <property type="molecule type" value="Genomic_DNA"/>
</dbReference>
<dbReference type="FunFam" id="3.90.1150.10:FF:000008">
    <property type="entry name" value="Cystathionine gamma-synthase"/>
    <property type="match status" value="1"/>
</dbReference>